<feature type="transmembrane region" description="Helical" evidence="1">
    <location>
        <begin position="99"/>
        <end position="118"/>
    </location>
</feature>
<evidence type="ECO:0000313" key="2">
    <source>
        <dbReference type="EMBL" id="ADU13840.1"/>
    </source>
</evidence>
<keyword evidence="1" id="KW-0472">Membrane</keyword>
<accession>E8RM89</accession>
<keyword evidence="1" id="KW-0812">Transmembrane</keyword>
<dbReference type="EMBL" id="CP002395">
    <property type="protein sequence ID" value="ADU13840.1"/>
    <property type="molecule type" value="Genomic_DNA"/>
</dbReference>
<protein>
    <submittedName>
        <fullName evidence="2">VanZ family protein</fullName>
    </submittedName>
</protein>
<keyword evidence="1" id="KW-1133">Transmembrane helix</keyword>
<dbReference type="OrthoDB" id="7189763at2"/>
<dbReference type="AlphaFoldDB" id="E8RM89"/>
<keyword evidence="3" id="KW-1185">Reference proteome</keyword>
<dbReference type="HOGENOM" id="CLU_1821430_0_0_5"/>
<evidence type="ECO:0000256" key="1">
    <source>
        <dbReference type="SAM" id="Phobius"/>
    </source>
</evidence>
<feature type="transmembrane region" description="Helical" evidence="1">
    <location>
        <begin position="42"/>
        <end position="61"/>
    </location>
</feature>
<proteinExistence type="predicted"/>
<sequence>MTRAQKALFFSRLCLGLLSLSIGVLVLGPFQGAEEAFGLNDKEAHAIAFFALTLMLQVALPKVRRLDIALGVLAVGALIEVAQLFTGRSASVSDWLADLVGVAFATAPSFIETARGFMRGDVKPQRRLGDTKIPAKLRRSA</sequence>
<dbReference type="eggNOG" id="COG5652">
    <property type="taxonomic scope" value="Bacteria"/>
</dbReference>
<dbReference type="NCBIfam" id="NF037970">
    <property type="entry name" value="vanZ_1"/>
    <property type="match status" value="1"/>
</dbReference>
<dbReference type="KEGG" id="aex:Astex_2182"/>
<reference evidence="3" key="1">
    <citation type="submission" date="2010-12" db="EMBL/GenBank/DDBJ databases">
        <title>Complete sequence of chromosome 1 of Asticcacaulis excentricus CB 48.</title>
        <authorList>
            <consortium name="US DOE Joint Genome Institute"/>
            <person name="Lucas S."/>
            <person name="Copeland A."/>
            <person name="Lapidus A."/>
            <person name="Cheng J.-F."/>
            <person name="Bruce D."/>
            <person name="Goodwin L."/>
            <person name="Pitluck S."/>
            <person name="Teshima H."/>
            <person name="Davenport K."/>
            <person name="Detter J.C."/>
            <person name="Han C."/>
            <person name="Tapia R."/>
            <person name="Land M."/>
            <person name="Hauser L."/>
            <person name="Jeffries C."/>
            <person name="Kyrpides N."/>
            <person name="Ivanova N."/>
            <person name="Ovchinnikova G."/>
            <person name="Brun Y.V."/>
            <person name="Woyke T."/>
        </authorList>
    </citation>
    <scope>NUCLEOTIDE SEQUENCE [LARGE SCALE GENOMIC DNA]</scope>
    <source>
        <strain evidence="3">ATCC 15261 / DSM 4724 / KCTC 12464 / NCIMB 9791 / VKM B-1370 / CB 48</strain>
    </source>
</reference>
<dbReference type="PANTHER" id="PTHR28008:SF1">
    <property type="entry name" value="DOMAIN PROTEIN, PUTATIVE (AFU_ORTHOLOGUE AFUA_3G10980)-RELATED"/>
    <property type="match status" value="1"/>
</dbReference>
<name>E8RM89_ASTEC</name>
<feature type="transmembrane region" description="Helical" evidence="1">
    <location>
        <begin position="68"/>
        <end position="87"/>
    </location>
</feature>
<dbReference type="Proteomes" id="UP000001492">
    <property type="component" value="Chromosome 1"/>
</dbReference>
<gene>
    <name evidence="2" type="ordered locus">Astex_2182</name>
</gene>
<organism evidence="2 3">
    <name type="scientific">Asticcacaulis excentricus (strain ATCC 15261 / DSM 4724 / KCTC 12464 / NCIMB 9791 / VKM B-1370 / CB 48)</name>
    <dbReference type="NCBI Taxonomy" id="573065"/>
    <lineage>
        <taxon>Bacteria</taxon>
        <taxon>Pseudomonadati</taxon>
        <taxon>Pseudomonadota</taxon>
        <taxon>Alphaproteobacteria</taxon>
        <taxon>Caulobacterales</taxon>
        <taxon>Caulobacteraceae</taxon>
        <taxon>Asticcacaulis</taxon>
    </lineage>
</organism>
<dbReference type="RefSeq" id="WP_013479668.1">
    <property type="nucleotide sequence ID" value="NC_014816.1"/>
</dbReference>
<dbReference type="PANTHER" id="PTHR28008">
    <property type="entry name" value="DOMAIN PROTEIN, PUTATIVE (AFU_ORTHOLOGUE AFUA_3G10980)-RELATED"/>
    <property type="match status" value="1"/>
</dbReference>
<evidence type="ECO:0000313" key="3">
    <source>
        <dbReference type="Proteomes" id="UP000001492"/>
    </source>
</evidence>